<proteinExistence type="inferred from homology"/>
<comment type="subcellular location">
    <subcellularLocation>
        <location evidence="1">Nucleus</location>
    </subcellularLocation>
</comment>
<reference evidence="2" key="2">
    <citation type="submission" date="2025-09" db="UniProtKB">
        <authorList>
            <consortium name="Ensembl"/>
        </authorList>
    </citation>
    <scope>IDENTIFICATION</scope>
    <source>
        <strain evidence="2">broiler</strain>
    </source>
</reference>
<keyword evidence="1" id="KW-0234">DNA repair</keyword>
<dbReference type="GO" id="GO:0006289">
    <property type="term" value="P:nucleotide-excision repair"/>
    <property type="evidence" value="ECO:0007669"/>
    <property type="project" value="InterPro"/>
</dbReference>
<sequence>MEAAPRLQRGGQLQCKNLHEFLRGLSPPLLDRLYGHPATCLAVFRELPGLAQVGVMRMLFLEQPLPHAAVGLWVKKEHSKEQADSQEMLLALRLWHPHTLPGGLPGWSCTPNSARTSASLCWGGAARGRTTPPHWAPINTPGLCPRWINTPRNVGRLYCISWWGPPARR</sequence>
<keyword evidence="1" id="KW-0805">Transcription regulation</keyword>
<evidence type="ECO:0000256" key="1">
    <source>
        <dbReference type="RuleBase" id="RU364024"/>
    </source>
</evidence>
<protein>
    <recommendedName>
        <fullName evidence="1">General transcription factor IIH subunit 4</fullName>
    </recommendedName>
</protein>
<dbReference type="PANTHER" id="PTHR13152:SF0">
    <property type="entry name" value="GENERAL TRANSCRIPTION FACTOR IIH SUBUNIT 4"/>
    <property type="match status" value="1"/>
</dbReference>
<dbReference type="GO" id="GO:0001671">
    <property type="term" value="F:ATPase activator activity"/>
    <property type="evidence" value="ECO:0007669"/>
    <property type="project" value="InterPro"/>
</dbReference>
<dbReference type="InterPro" id="IPR004598">
    <property type="entry name" value="TFIIH_p52/Tfb2"/>
</dbReference>
<evidence type="ECO:0000313" key="3">
    <source>
        <dbReference type="Proteomes" id="UP000000539"/>
    </source>
</evidence>
<dbReference type="Proteomes" id="UP000000539">
    <property type="component" value="Chromosome 16"/>
</dbReference>
<dbReference type="GO" id="GO:0000439">
    <property type="term" value="C:transcription factor TFIIH core complex"/>
    <property type="evidence" value="ECO:0007669"/>
    <property type="project" value="InterPro"/>
</dbReference>
<comment type="function">
    <text evidence="1">Component of the general transcription and DNA repair factor IIH (TFIIH) core complex which is involved in general and transcription-coupled nucleotide excision repair (NER) of damaged DNA.</text>
</comment>
<dbReference type="Pfam" id="PF03849">
    <property type="entry name" value="Tfb2"/>
    <property type="match status" value="1"/>
</dbReference>
<dbReference type="PANTHER" id="PTHR13152">
    <property type="entry name" value="TFIIH, POLYPEPTIDE 4"/>
    <property type="match status" value="1"/>
</dbReference>
<evidence type="ECO:0000313" key="2">
    <source>
        <dbReference type="Ensembl" id="ENSGALP00010000310.1"/>
    </source>
</evidence>
<keyword evidence="3" id="KW-1185">Reference proteome</keyword>
<keyword evidence="1" id="KW-0804">Transcription</keyword>
<keyword evidence="1" id="KW-0227">DNA damage</keyword>
<reference evidence="2" key="1">
    <citation type="submission" date="2025-08" db="UniProtKB">
        <authorList>
            <consortium name="Ensembl"/>
        </authorList>
    </citation>
    <scope>IDENTIFICATION</scope>
    <source>
        <strain evidence="2">broiler</strain>
    </source>
</reference>
<organism evidence="2 3">
    <name type="scientific">Gallus gallus</name>
    <name type="common">Chicken</name>
    <dbReference type="NCBI Taxonomy" id="9031"/>
    <lineage>
        <taxon>Eukaryota</taxon>
        <taxon>Metazoa</taxon>
        <taxon>Chordata</taxon>
        <taxon>Craniata</taxon>
        <taxon>Vertebrata</taxon>
        <taxon>Euteleostomi</taxon>
        <taxon>Archelosauria</taxon>
        <taxon>Archosauria</taxon>
        <taxon>Dinosauria</taxon>
        <taxon>Saurischia</taxon>
        <taxon>Theropoda</taxon>
        <taxon>Coelurosauria</taxon>
        <taxon>Aves</taxon>
        <taxon>Neognathae</taxon>
        <taxon>Galloanserae</taxon>
        <taxon>Galliformes</taxon>
        <taxon>Phasianidae</taxon>
        <taxon>Phasianinae</taxon>
        <taxon>Gallus</taxon>
    </lineage>
</organism>
<accession>A0A8V0X4X9</accession>
<dbReference type="GeneTree" id="ENSGT00390000014159"/>
<dbReference type="Ensembl" id="ENSGALT00010000543.1">
    <property type="protein sequence ID" value="ENSGALP00010000310.1"/>
    <property type="gene ID" value="ENSGALG00010000284.1"/>
</dbReference>
<keyword evidence="1" id="KW-0539">Nucleus</keyword>
<dbReference type="AlphaFoldDB" id="A0A8V0X4X9"/>
<comment type="similarity">
    <text evidence="1">Belongs to the TFB2 family.</text>
</comment>
<name>A0A8V0X4X9_CHICK</name>